<accession>A0A368Z124</accession>
<dbReference type="AlphaFoldDB" id="A0A368Z124"/>
<proteinExistence type="predicted"/>
<evidence type="ECO:0000313" key="2">
    <source>
        <dbReference type="Proteomes" id="UP000253324"/>
    </source>
</evidence>
<protein>
    <submittedName>
        <fullName evidence="1">Uncharacterized protein</fullName>
    </submittedName>
</protein>
<dbReference type="EMBL" id="QPJM01000002">
    <property type="protein sequence ID" value="RCW86162.1"/>
    <property type="molecule type" value="Genomic_DNA"/>
</dbReference>
<gene>
    <name evidence="1" type="ORF">C7476_102141</name>
</gene>
<organism evidence="1 2">
    <name type="scientific">Phyllobacterium bourgognense</name>
    <dbReference type="NCBI Taxonomy" id="314236"/>
    <lineage>
        <taxon>Bacteria</taxon>
        <taxon>Pseudomonadati</taxon>
        <taxon>Pseudomonadota</taxon>
        <taxon>Alphaproteobacteria</taxon>
        <taxon>Hyphomicrobiales</taxon>
        <taxon>Phyllobacteriaceae</taxon>
        <taxon>Phyllobacterium</taxon>
    </lineage>
</organism>
<dbReference type="Proteomes" id="UP000253324">
    <property type="component" value="Unassembled WGS sequence"/>
</dbReference>
<reference evidence="1 2" key="1">
    <citation type="submission" date="2018-07" db="EMBL/GenBank/DDBJ databases">
        <title>Genomic Encyclopedia of Type Strains, Phase III (KMG-III): the genomes of soil and plant-associated and newly described type strains.</title>
        <authorList>
            <person name="Whitman W."/>
        </authorList>
    </citation>
    <scope>NUCLEOTIDE SEQUENCE [LARGE SCALE GENOMIC DNA]</scope>
    <source>
        <strain evidence="1 2">31-25a</strain>
    </source>
</reference>
<comment type="caution">
    <text evidence="1">The sequence shown here is derived from an EMBL/GenBank/DDBJ whole genome shotgun (WGS) entry which is preliminary data.</text>
</comment>
<sequence length="70" mass="7863">MVSDDHQNEVIESSLKTKTRYGLDHAGSVALMNDRMNPVMNYRLLKSLPLLPAGRATRSFFFGPGNRPSR</sequence>
<evidence type="ECO:0000313" key="1">
    <source>
        <dbReference type="EMBL" id="RCW86162.1"/>
    </source>
</evidence>
<keyword evidence="2" id="KW-1185">Reference proteome</keyword>
<name>A0A368Z124_9HYPH</name>